<feature type="transmembrane region" description="Helical" evidence="6">
    <location>
        <begin position="251"/>
        <end position="271"/>
    </location>
</feature>
<dbReference type="PANTHER" id="PTHR30238">
    <property type="entry name" value="MEMBRANE BOUND PREDICTED REDOX MODULATOR"/>
    <property type="match status" value="1"/>
</dbReference>
<keyword evidence="5 6" id="KW-0472">Membrane</keyword>
<feature type="transmembrane region" description="Helical" evidence="6">
    <location>
        <begin position="6"/>
        <end position="26"/>
    </location>
</feature>
<dbReference type="AlphaFoldDB" id="D1CHU0"/>
<dbReference type="HOGENOM" id="CLU_045644_1_2_0"/>
<keyword evidence="8" id="KW-1185">Reference proteome</keyword>
<organism evidence="7 8">
    <name type="scientific">Thermobaculum terrenum (strain ATCC BAA-798 / CCMEE 7001 / YNP1)</name>
    <dbReference type="NCBI Taxonomy" id="525904"/>
    <lineage>
        <taxon>Bacteria</taxon>
        <taxon>Bacillati</taxon>
        <taxon>Chloroflexota</taxon>
        <taxon>Chloroflexia</taxon>
        <taxon>Candidatus Thermobaculales</taxon>
        <taxon>Candidatus Thermobaculaceae</taxon>
        <taxon>Thermobaculum</taxon>
    </lineage>
</organism>
<proteinExistence type="inferred from homology"/>
<dbReference type="eggNOG" id="COG0861">
    <property type="taxonomic scope" value="Bacteria"/>
</dbReference>
<feature type="transmembrane region" description="Helical" evidence="6">
    <location>
        <begin position="38"/>
        <end position="60"/>
    </location>
</feature>
<dbReference type="InterPro" id="IPR005496">
    <property type="entry name" value="Integral_membrane_TerC"/>
</dbReference>
<protein>
    <submittedName>
        <fullName evidence="7">Integral membrane protein TerC</fullName>
    </submittedName>
</protein>
<sequence length="313" mass="35157">MSVDLWIWTVFLGVIAFFLLLDLFVFHREAHVVSMREAATWSAIWVAMGLAFGGLIWVWFGPTAAGEYLAGYLIEKSLSVDNVFVFALIFSYFAVPAAYQHRVLFWGVVGAILMRAAFIAAGAALLEAFHWIIYVFGALLVVTGVRMATRRHEEVHPEQNPILRLVRRLIPMLPEYRSQRFFIREGGRLWATPLLAVLIVVETTDVIFAIDSIPAIFAVTREPFLVFTSNAFAILGLRALYFLLAGMMHRFVYLKYGLAGILVFVGAKMLLSDIYKVPIWISLAVISVLVGVSVVASLRATRKEPSEHVYEHS</sequence>
<dbReference type="NCBIfam" id="TIGR03718">
    <property type="entry name" value="R_switched_Alx"/>
    <property type="match status" value="1"/>
</dbReference>
<gene>
    <name evidence="7" type="ordered locus">Tter_2416</name>
</gene>
<evidence type="ECO:0000256" key="1">
    <source>
        <dbReference type="ARBA" id="ARBA00004141"/>
    </source>
</evidence>
<dbReference type="OrthoDB" id="5242957at2"/>
<dbReference type="InterPro" id="IPR022369">
    <property type="entry name" value="Integral_membrane_TerC_rswitch"/>
</dbReference>
<evidence type="ECO:0000256" key="4">
    <source>
        <dbReference type="ARBA" id="ARBA00022989"/>
    </source>
</evidence>
<keyword evidence="3 6" id="KW-0812">Transmembrane</keyword>
<dbReference type="EMBL" id="CP001826">
    <property type="protein sequence ID" value="ACZ43311.1"/>
    <property type="molecule type" value="Genomic_DNA"/>
</dbReference>
<dbReference type="Proteomes" id="UP000000323">
    <property type="component" value="Chromosome 2"/>
</dbReference>
<comment type="similarity">
    <text evidence="2">Belongs to the TerC family.</text>
</comment>
<name>D1CHU0_THET1</name>
<evidence type="ECO:0000313" key="8">
    <source>
        <dbReference type="Proteomes" id="UP000000323"/>
    </source>
</evidence>
<feature type="transmembrane region" description="Helical" evidence="6">
    <location>
        <begin position="131"/>
        <end position="149"/>
    </location>
</feature>
<evidence type="ECO:0000256" key="6">
    <source>
        <dbReference type="SAM" id="Phobius"/>
    </source>
</evidence>
<dbReference type="GO" id="GO:0016020">
    <property type="term" value="C:membrane"/>
    <property type="evidence" value="ECO:0007669"/>
    <property type="project" value="UniProtKB-SubCell"/>
</dbReference>
<evidence type="ECO:0000256" key="5">
    <source>
        <dbReference type="ARBA" id="ARBA00023136"/>
    </source>
</evidence>
<feature type="transmembrane region" description="Helical" evidence="6">
    <location>
        <begin position="224"/>
        <end position="244"/>
    </location>
</feature>
<evidence type="ECO:0000256" key="2">
    <source>
        <dbReference type="ARBA" id="ARBA00007511"/>
    </source>
</evidence>
<feature type="transmembrane region" description="Helical" evidence="6">
    <location>
        <begin position="277"/>
        <end position="298"/>
    </location>
</feature>
<dbReference type="Pfam" id="PF03741">
    <property type="entry name" value="TerC"/>
    <property type="match status" value="1"/>
</dbReference>
<feature type="transmembrane region" description="Helical" evidence="6">
    <location>
        <begin position="104"/>
        <end position="125"/>
    </location>
</feature>
<comment type="subcellular location">
    <subcellularLocation>
        <location evidence="1">Membrane</location>
        <topology evidence="1">Multi-pass membrane protein</topology>
    </subcellularLocation>
</comment>
<dbReference type="RefSeq" id="WP_012876342.1">
    <property type="nucleotide sequence ID" value="NC_013526.1"/>
</dbReference>
<evidence type="ECO:0000256" key="3">
    <source>
        <dbReference type="ARBA" id="ARBA00022692"/>
    </source>
</evidence>
<dbReference type="STRING" id="525904.Tter_2416"/>
<feature type="transmembrane region" description="Helical" evidence="6">
    <location>
        <begin position="189"/>
        <end position="218"/>
    </location>
</feature>
<dbReference type="PANTHER" id="PTHR30238:SF0">
    <property type="entry name" value="THYLAKOID MEMBRANE PROTEIN TERC, CHLOROPLASTIC"/>
    <property type="match status" value="1"/>
</dbReference>
<reference evidence="8" key="1">
    <citation type="journal article" date="2010" name="Stand. Genomic Sci.">
        <title>Complete genome sequence of 'Thermobaculum terrenum' type strain (YNP1).</title>
        <authorList>
            <person name="Kiss H."/>
            <person name="Cleland D."/>
            <person name="Lapidus A."/>
            <person name="Lucas S."/>
            <person name="Glavina Del Rio T."/>
            <person name="Nolan M."/>
            <person name="Tice H."/>
            <person name="Han C."/>
            <person name="Goodwin L."/>
            <person name="Pitluck S."/>
            <person name="Liolios K."/>
            <person name="Ivanova N."/>
            <person name="Mavromatis K."/>
            <person name="Ovchinnikova G."/>
            <person name="Pati A."/>
            <person name="Chen A."/>
            <person name="Palaniappan K."/>
            <person name="Land M."/>
            <person name="Hauser L."/>
            <person name="Chang Y."/>
            <person name="Jeffries C."/>
            <person name="Lu M."/>
            <person name="Brettin T."/>
            <person name="Detter J."/>
            <person name="Goker M."/>
            <person name="Tindall B."/>
            <person name="Beck B."/>
            <person name="McDermott T."/>
            <person name="Woyke T."/>
            <person name="Bristow J."/>
            <person name="Eisen J."/>
            <person name="Markowitz V."/>
            <person name="Hugenholtz P."/>
            <person name="Kyrpides N."/>
            <person name="Klenk H."/>
            <person name="Cheng J."/>
        </authorList>
    </citation>
    <scope>NUCLEOTIDE SEQUENCE [LARGE SCALE GENOMIC DNA]</scope>
    <source>
        <strain evidence="8">ATCC BAA-798 / YNP1</strain>
    </source>
</reference>
<dbReference type="KEGG" id="ttr:Tter_2416"/>
<keyword evidence="4 6" id="KW-1133">Transmembrane helix</keyword>
<evidence type="ECO:0000313" key="7">
    <source>
        <dbReference type="EMBL" id="ACZ43311.1"/>
    </source>
</evidence>
<feature type="transmembrane region" description="Helical" evidence="6">
    <location>
        <begin position="80"/>
        <end position="99"/>
    </location>
</feature>
<accession>D1CHU0</accession>